<evidence type="ECO:0000313" key="1">
    <source>
        <dbReference type="EMBL" id="MBD3701096.1"/>
    </source>
</evidence>
<proteinExistence type="predicted"/>
<accession>A0A927DVT6</accession>
<dbReference type="EMBL" id="JACXTI010000002">
    <property type="protein sequence ID" value="MBD3701096.1"/>
    <property type="molecule type" value="Genomic_DNA"/>
</dbReference>
<gene>
    <name evidence="1" type="primary">yoeI</name>
    <name evidence="1" type="ORF">IE991_16835</name>
</gene>
<dbReference type="AlphaFoldDB" id="A0A927DVT6"/>
<sequence length="36" mass="4244">MFTKNRQSLSLRNRKKWGNFFAYALAFTVKGDNYVA</sequence>
<dbReference type="InterPro" id="IPR049776">
    <property type="entry name" value="YoeI-like"/>
</dbReference>
<organism evidence="1 2">
    <name type="scientific">Klebsiella pneumoniae</name>
    <dbReference type="NCBI Taxonomy" id="573"/>
    <lineage>
        <taxon>Bacteria</taxon>
        <taxon>Pseudomonadati</taxon>
        <taxon>Pseudomonadota</taxon>
        <taxon>Gammaproteobacteria</taxon>
        <taxon>Enterobacterales</taxon>
        <taxon>Enterobacteriaceae</taxon>
        <taxon>Klebsiella/Raoultella group</taxon>
        <taxon>Klebsiella</taxon>
        <taxon>Klebsiella pneumoniae complex</taxon>
    </lineage>
</organism>
<name>A0A927DVT6_KLEPN</name>
<protein>
    <submittedName>
        <fullName evidence="1">Membrane protein YoeI</fullName>
    </submittedName>
</protein>
<reference evidence="1" key="1">
    <citation type="submission" date="2020-07" db="EMBL/GenBank/DDBJ databases">
        <title>Clinical and genomic characterization of carbapenemase-producing Enterobacterales causing secondary infections during the COVID-19 crisis at a New York City hospital.</title>
        <authorList>
            <person name="Gomez-Simmonds A."/>
            <person name="Annavajhala M.K."/>
            <person name="Uhlemann A.-C."/>
        </authorList>
    </citation>
    <scope>NUCLEOTIDE SEQUENCE</scope>
    <source>
        <strain evidence="1">NK1597</strain>
    </source>
</reference>
<dbReference type="Proteomes" id="UP000631473">
    <property type="component" value="Unassembled WGS sequence"/>
</dbReference>
<comment type="caution">
    <text evidence="1">The sequence shown here is derived from an EMBL/GenBank/DDBJ whole genome shotgun (WGS) entry which is preliminary data.</text>
</comment>
<dbReference type="NCBIfam" id="NF033439">
    <property type="entry name" value="small_mem_YoeI"/>
    <property type="match status" value="1"/>
</dbReference>
<evidence type="ECO:0000313" key="2">
    <source>
        <dbReference type="Proteomes" id="UP000631473"/>
    </source>
</evidence>